<gene>
    <name evidence="1" type="ORF">AYM40_29565</name>
</gene>
<name>A0A160FWH9_9BURK</name>
<sequence length="209" mass="22684">MSGIAIPEGNLACGARETAEILLPDVLNLHAQRVFVFAALAAQQKALVVDAELLYVAAMFMNVGLTGAYAFSQRRYELDSASAARQFLVSHRVADATVLEVWYAVALHTTSEIPDHASPLAASLAAGVRTDLFGDKAANLSRESKAEILKELPRGKQFKERFIEAISHGVAHRPASTFGTVSADVLERADPDYRRLNYCGLILGAKWKD</sequence>
<dbReference type="KEGG" id="buz:AYM40_29565"/>
<reference evidence="1 2" key="1">
    <citation type="journal article" date="2016" name="Gene">
        <title>PacBio SMRT assembly of a complex multi-replicon genome reveals chlorocatechol degradative operon in a region of genome plasticity.</title>
        <authorList>
            <person name="Ricker N."/>
            <person name="Shen S.Y."/>
            <person name="Goordial J."/>
            <person name="Jin S."/>
            <person name="Fulthorpe R.R."/>
        </authorList>
    </citation>
    <scope>NUCLEOTIDE SEQUENCE [LARGE SCALE GENOMIC DNA]</scope>
    <source>
        <strain evidence="1 2">OLGA172</strain>
    </source>
</reference>
<accession>A0A160FWH9</accession>
<dbReference type="AlphaFoldDB" id="A0A160FWH9"/>
<dbReference type="EMBL" id="CP014579">
    <property type="protein sequence ID" value="ANB77582.1"/>
    <property type="molecule type" value="Genomic_DNA"/>
</dbReference>
<dbReference type="OrthoDB" id="8478129at2"/>
<dbReference type="Proteomes" id="UP000076852">
    <property type="component" value="Chromosome 2"/>
</dbReference>
<dbReference type="PANTHER" id="PTHR35569">
    <property type="entry name" value="CYANAMIDE HYDRATASE DDI2-RELATED"/>
    <property type="match status" value="1"/>
</dbReference>
<protein>
    <recommendedName>
        <fullName evidence="3">Phosphohydrolase</fullName>
    </recommendedName>
</protein>
<dbReference type="Gene3D" id="1.10.3210.10">
    <property type="entry name" value="Hypothetical protein af1432"/>
    <property type="match status" value="1"/>
</dbReference>
<dbReference type="SUPFAM" id="SSF109604">
    <property type="entry name" value="HD-domain/PDEase-like"/>
    <property type="match status" value="1"/>
</dbReference>
<evidence type="ECO:0000313" key="1">
    <source>
        <dbReference type="EMBL" id="ANB77582.1"/>
    </source>
</evidence>
<organism evidence="1 2">
    <name type="scientific">Paraburkholderia phytofirmans OLGA172</name>
    <dbReference type="NCBI Taxonomy" id="1417228"/>
    <lineage>
        <taxon>Bacteria</taxon>
        <taxon>Pseudomonadati</taxon>
        <taxon>Pseudomonadota</taxon>
        <taxon>Betaproteobacteria</taxon>
        <taxon>Burkholderiales</taxon>
        <taxon>Burkholderiaceae</taxon>
        <taxon>Paraburkholderia</taxon>
    </lineage>
</organism>
<evidence type="ECO:0008006" key="3">
    <source>
        <dbReference type="Google" id="ProtNLM"/>
    </source>
</evidence>
<proteinExistence type="predicted"/>
<evidence type="ECO:0000313" key="2">
    <source>
        <dbReference type="Proteomes" id="UP000076852"/>
    </source>
</evidence>
<keyword evidence="2" id="KW-1185">Reference proteome</keyword>
<dbReference type="STRING" id="1804984.AYM40_29565"/>
<dbReference type="PANTHER" id="PTHR35569:SF1">
    <property type="entry name" value="CYANAMIDE HYDRATASE DDI2-RELATED"/>
    <property type="match status" value="1"/>
</dbReference>